<dbReference type="WBParaSite" id="Minc3s07017g40628">
    <property type="protein sequence ID" value="Minc3s07017g40628"/>
    <property type="gene ID" value="Minc3s07017g40628"/>
</dbReference>
<accession>A0A914NJB7</accession>
<sequence length="70" mass="8443">MLKPIEWWPSFCQTRRRTANVPLVRCIDLLVLNALRECPEAAKIFKEAGELLRKDFLMRMLWKNKNQQRK</sequence>
<dbReference type="Proteomes" id="UP000887563">
    <property type="component" value="Unplaced"/>
</dbReference>
<dbReference type="AlphaFoldDB" id="A0A914NJB7"/>
<organism evidence="1 3">
    <name type="scientific">Meloidogyne incognita</name>
    <name type="common">Southern root-knot nematode worm</name>
    <name type="synonym">Oxyuris incognita</name>
    <dbReference type="NCBI Taxonomy" id="6306"/>
    <lineage>
        <taxon>Eukaryota</taxon>
        <taxon>Metazoa</taxon>
        <taxon>Ecdysozoa</taxon>
        <taxon>Nematoda</taxon>
        <taxon>Chromadorea</taxon>
        <taxon>Rhabditida</taxon>
        <taxon>Tylenchina</taxon>
        <taxon>Tylenchomorpha</taxon>
        <taxon>Tylenchoidea</taxon>
        <taxon>Meloidogynidae</taxon>
        <taxon>Meloidogyninae</taxon>
        <taxon>Meloidogyne</taxon>
        <taxon>Meloidogyne incognita group</taxon>
    </lineage>
</organism>
<reference evidence="2 3" key="1">
    <citation type="submission" date="2022-11" db="UniProtKB">
        <authorList>
            <consortium name="WormBaseParasite"/>
        </authorList>
    </citation>
    <scope>IDENTIFICATION</scope>
</reference>
<proteinExistence type="predicted"/>
<evidence type="ECO:0000313" key="1">
    <source>
        <dbReference type="Proteomes" id="UP000887563"/>
    </source>
</evidence>
<keyword evidence="1" id="KW-1185">Reference proteome</keyword>
<dbReference type="WBParaSite" id="Minc3s00002g00121">
    <property type="protein sequence ID" value="Minc3s00002g00121"/>
    <property type="gene ID" value="Minc3s00002g00121"/>
</dbReference>
<evidence type="ECO:0000313" key="3">
    <source>
        <dbReference type="WBParaSite" id="Minc3s07017g40628"/>
    </source>
</evidence>
<name>A0A914NJB7_MELIC</name>
<protein>
    <submittedName>
        <fullName evidence="2 3">Uncharacterized protein</fullName>
    </submittedName>
</protein>
<evidence type="ECO:0000313" key="2">
    <source>
        <dbReference type="WBParaSite" id="Minc3s00002g00121"/>
    </source>
</evidence>